<sequence>MVRISVAAVLAFVVVSLAAPTPDTTVDENEISQNPINIGDGFTVKDFENLNEIDQKKVAKNDEDLRVKGTAVDNKAAAEIPEAKLQLDNLDRLFKEKESKENLQEIQKSTAIYDKIVTEQGSPDLKKQLEEVKALAAERNEILKNGKSP</sequence>
<organism evidence="2 3">
    <name type="scientific">Ophiocordyceps sinensis</name>
    <dbReference type="NCBI Taxonomy" id="72228"/>
    <lineage>
        <taxon>Eukaryota</taxon>
        <taxon>Fungi</taxon>
        <taxon>Dikarya</taxon>
        <taxon>Ascomycota</taxon>
        <taxon>Pezizomycotina</taxon>
        <taxon>Sordariomycetes</taxon>
        <taxon>Hypocreomycetidae</taxon>
        <taxon>Hypocreales</taxon>
        <taxon>Ophiocordycipitaceae</taxon>
        <taxon>Ophiocordyceps</taxon>
    </lineage>
</organism>
<comment type="caution">
    <text evidence="2">The sequence shown here is derived from an EMBL/GenBank/DDBJ whole genome shotgun (WGS) entry which is preliminary data.</text>
</comment>
<dbReference type="Proteomes" id="UP000557566">
    <property type="component" value="Unassembled WGS sequence"/>
</dbReference>
<keyword evidence="1" id="KW-0732">Signal</keyword>
<evidence type="ECO:0008006" key="4">
    <source>
        <dbReference type="Google" id="ProtNLM"/>
    </source>
</evidence>
<reference evidence="2 3" key="1">
    <citation type="journal article" date="2020" name="Genome Biol. Evol.">
        <title>A new high-quality draft genome assembly of the Chinese cordyceps Ophiocordyceps sinensis.</title>
        <authorList>
            <person name="Shu R."/>
            <person name="Zhang J."/>
            <person name="Meng Q."/>
            <person name="Zhang H."/>
            <person name="Zhou G."/>
            <person name="Li M."/>
            <person name="Wu P."/>
            <person name="Zhao Y."/>
            <person name="Chen C."/>
            <person name="Qin Q."/>
        </authorList>
    </citation>
    <scope>NUCLEOTIDE SEQUENCE [LARGE SCALE GENOMIC DNA]</scope>
    <source>
        <strain evidence="2 3">IOZ07</strain>
    </source>
</reference>
<evidence type="ECO:0000256" key="1">
    <source>
        <dbReference type="SAM" id="SignalP"/>
    </source>
</evidence>
<dbReference type="AlphaFoldDB" id="A0A8H4VA51"/>
<protein>
    <recommendedName>
        <fullName evidence="4">Small secreted protein</fullName>
    </recommendedName>
</protein>
<keyword evidence="3" id="KW-1185">Reference proteome</keyword>
<evidence type="ECO:0000313" key="2">
    <source>
        <dbReference type="EMBL" id="KAF4513573.1"/>
    </source>
</evidence>
<proteinExistence type="predicted"/>
<dbReference type="EMBL" id="JAAVMX010000001">
    <property type="protein sequence ID" value="KAF4513573.1"/>
    <property type="molecule type" value="Genomic_DNA"/>
</dbReference>
<gene>
    <name evidence="2" type="ORF">G6O67_000828</name>
</gene>
<evidence type="ECO:0000313" key="3">
    <source>
        <dbReference type="Proteomes" id="UP000557566"/>
    </source>
</evidence>
<feature type="chain" id="PRO_5034670482" description="Small secreted protein" evidence="1">
    <location>
        <begin position="19"/>
        <end position="149"/>
    </location>
</feature>
<name>A0A8H4VA51_9HYPO</name>
<accession>A0A8H4VA51</accession>
<feature type="signal peptide" evidence="1">
    <location>
        <begin position="1"/>
        <end position="18"/>
    </location>
</feature>